<protein>
    <submittedName>
        <fullName evidence="1">Uncharacterized protein</fullName>
    </submittedName>
</protein>
<proteinExistence type="predicted"/>
<dbReference type="EMBL" id="JAHRIP010000675">
    <property type="protein sequence ID" value="MEQ2279614.1"/>
    <property type="molecule type" value="Genomic_DNA"/>
</dbReference>
<reference evidence="1 2" key="1">
    <citation type="submission" date="2021-06" db="EMBL/GenBank/DDBJ databases">
        <authorList>
            <person name="Palmer J.M."/>
        </authorList>
    </citation>
    <scope>NUCLEOTIDE SEQUENCE [LARGE SCALE GENOMIC DNA]</scope>
    <source>
        <strain evidence="1 2">AS_MEX2019</strain>
        <tissue evidence="1">Muscle</tissue>
    </source>
</reference>
<organism evidence="1 2">
    <name type="scientific">Ameca splendens</name>
    <dbReference type="NCBI Taxonomy" id="208324"/>
    <lineage>
        <taxon>Eukaryota</taxon>
        <taxon>Metazoa</taxon>
        <taxon>Chordata</taxon>
        <taxon>Craniata</taxon>
        <taxon>Vertebrata</taxon>
        <taxon>Euteleostomi</taxon>
        <taxon>Actinopterygii</taxon>
        <taxon>Neopterygii</taxon>
        <taxon>Teleostei</taxon>
        <taxon>Neoteleostei</taxon>
        <taxon>Acanthomorphata</taxon>
        <taxon>Ovalentaria</taxon>
        <taxon>Atherinomorphae</taxon>
        <taxon>Cyprinodontiformes</taxon>
        <taxon>Goodeidae</taxon>
        <taxon>Ameca</taxon>
    </lineage>
</organism>
<sequence>MDYNYQITVKNQENVRCGLQVVKTTCGWTVEMDVIALRIEKTYELRLEEATNGGIVESSMFWKVPDKGSVLIENKCYLLFTVTSKTPTIKTDRDEQDDIILPQVHTTEKLIAPTTIVSTIANPIINTNIMPSLAPTKTTLSALIVKWRVALTNTSRVEEITTYDKTVEQAKNTTLVNNTELIVLAEFENVTLLPRTTGTTNVTHASGLTDYVLITVKSTYAG</sequence>
<keyword evidence="2" id="KW-1185">Reference proteome</keyword>
<comment type="caution">
    <text evidence="1">The sequence shown here is derived from an EMBL/GenBank/DDBJ whole genome shotgun (WGS) entry which is preliminary data.</text>
</comment>
<evidence type="ECO:0000313" key="1">
    <source>
        <dbReference type="EMBL" id="MEQ2279614.1"/>
    </source>
</evidence>
<name>A0ABV0XDS3_9TELE</name>
<accession>A0ABV0XDS3</accession>
<gene>
    <name evidence="1" type="ORF">AMECASPLE_011261</name>
</gene>
<dbReference type="Proteomes" id="UP001469553">
    <property type="component" value="Unassembled WGS sequence"/>
</dbReference>
<evidence type="ECO:0000313" key="2">
    <source>
        <dbReference type="Proteomes" id="UP001469553"/>
    </source>
</evidence>